<reference evidence="2 3" key="1">
    <citation type="journal article" date="2019" name="Emerg. Microbes Infect.">
        <title>Comprehensive subspecies identification of 175 nontuberculous mycobacteria species based on 7547 genomic profiles.</title>
        <authorList>
            <person name="Matsumoto Y."/>
            <person name="Kinjo T."/>
            <person name="Motooka D."/>
            <person name="Nabeya D."/>
            <person name="Jung N."/>
            <person name="Uechi K."/>
            <person name="Horii T."/>
            <person name="Iida T."/>
            <person name="Fujita J."/>
            <person name="Nakamura S."/>
        </authorList>
    </citation>
    <scope>NUCLEOTIDE SEQUENCE [LARGE SCALE GENOMIC DNA]</scope>
    <source>
        <strain evidence="2 3">JCM 18538</strain>
    </source>
</reference>
<evidence type="ECO:0000313" key="2">
    <source>
        <dbReference type="EMBL" id="BBY51732.1"/>
    </source>
</evidence>
<accession>A0A7I7S4A7</accession>
<dbReference type="EMBL" id="AP022593">
    <property type="protein sequence ID" value="BBY51732.1"/>
    <property type="molecule type" value="Genomic_DNA"/>
</dbReference>
<keyword evidence="3" id="KW-1185">Reference proteome</keyword>
<feature type="compositionally biased region" description="Acidic residues" evidence="1">
    <location>
        <begin position="47"/>
        <end position="62"/>
    </location>
</feature>
<protein>
    <submittedName>
        <fullName evidence="2">Uncharacterized protein</fullName>
    </submittedName>
</protein>
<sequence>MDNLYLEPADAGAVLLDDDLLPPSLDEPDELELELLESLLPESLPAEVDDSEDEDVDDEESPFDELLDELLAASRLSVR</sequence>
<geneLocation type="plasmid" evidence="3">
    <name>pjcm18538 dna</name>
</geneLocation>
<name>A0A7I7S4A7_9MYCO</name>
<proteinExistence type="predicted"/>
<organism evidence="2 3">
    <name type="scientific">Mycolicibacterium arabiense</name>
    <dbReference type="NCBI Taxonomy" id="1286181"/>
    <lineage>
        <taxon>Bacteria</taxon>
        <taxon>Bacillati</taxon>
        <taxon>Actinomycetota</taxon>
        <taxon>Actinomycetes</taxon>
        <taxon>Mycobacteriales</taxon>
        <taxon>Mycobacteriaceae</taxon>
        <taxon>Mycolicibacterium</taxon>
    </lineage>
</organism>
<evidence type="ECO:0000313" key="3">
    <source>
        <dbReference type="Proteomes" id="UP000467428"/>
    </source>
</evidence>
<gene>
    <name evidence="2" type="ORF">MARA_52000</name>
</gene>
<dbReference type="AlphaFoldDB" id="A0A7I7S4A7"/>
<feature type="region of interest" description="Disordered" evidence="1">
    <location>
        <begin position="41"/>
        <end position="62"/>
    </location>
</feature>
<evidence type="ECO:0000256" key="1">
    <source>
        <dbReference type="SAM" id="MobiDB-lite"/>
    </source>
</evidence>
<dbReference type="KEGG" id="marz:MARA_52000"/>
<dbReference type="Proteomes" id="UP000467428">
    <property type="component" value="Chromosome"/>
</dbReference>